<dbReference type="SUPFAM" id="SSF46785">
    <property type="entry name" value="Winged helix' DNA-binding domain"/>
    <property type="match status" value="1"/>
</dbReference>
<accession>A0A316GV54</accession>
<dbReference type="EMBL" id="QGGV01000001">
    <property type="protein sequence ID" value="PWK58937.1"/>
    <property type="molecule type" value="Genomic_DNA"/>
</dbReference>
<evidence type="ECO:0000313" key="3">
    <source>
        <dbReference type="Proteomes" id="UP000245390"/>
    </source>
</evidence>
<dbReference type="Proteomes" id="UP000245390">
    <property type="component" value="Unassembled WGS sequence"/>
</dbReference>
<keyword evidence="2" id="KW-0418">Kinase</keyword>
<evidence type="ECO:0000313" key="2">
    <source>
        <dbReference type="EMBL" id="PWK58937.1"/>
    </source>
</evidence>
<comment type="caution">
    <text evidence="2">The sequence shown here is derived from an EMBL/GenBank/DDBJ whole genome shotgun (WGS) entry which is preliminary data.</text>
</comment>
<dbReference type="Gene3D" id="3.30.420.40">
    <property type="match status" value="2"/>
</dbReference>
<dbReference type="RefSeq" id="WP_109757775.1">
    <property type="nucleotide sequence ID" value="NZ_QGGV01000001.1"/>
</dbReference>
<proteinExistence type="predicted"/>
<reference evidence="2 3" key="1">
    <citation type="submission" date="2018-05" db="EMBL/GenBank/DDBJ databases">
        <title>Genomic Encyclopedia of Type Strains, Phase IV (KMG-IV): sequencing the most valuable type-strain genomes for metagenomic binning, comparative biology and taxonomic classification.</title>
        <authorList>
            <person name="Goeker M."/>
        </authorList>
    </citation>
    <scope>NUCLEOTIDE SEQUENCE [LARGE SCALE GENOMIC DNA]</scope>
    <source>
        <strain evidence="2 3">DSM 103371</strain>
    </source>
</reference>
<sequence>MTTNETFIRVSGSGANQSGLRDQNARVVLSFIRRHGELPSAEIARRSGLSAQTVSNIVRALEAEGLVRRGMSIKGKVGKPSVPMALEPGGVTSLGLNIGRRAAEMVLVDFTGSVLAERMTPYSYPTPDAVRAFVLDAIGAIFADRPGDLTHLAGLGIAMPYELWNWLDYVDAPEELMNEWRTIAIGAYLGEATGLETVVENDATSACVAEHLLGRGHEYADFAYFFLGAFLGGGLVLNGKVYSGRNGNAGAFGSLLVPDGTGDVAQLLDVASNHVLERSLAEAGIDASVLRTRPDDWSALEPHLSEWIAATGRYLALAATSIAAVVDVEAVLVEGAVPAPVRAALVSRARSTLETLDRTGIATPDIREASVGRAARSIGAALLPIHARYFLA</sequence>
<dbReference type="Pfam" id="PF12802">
    <property type="entry name" value="MarR_2"/>
    <property type="match status" value="1"/>
</dbReference>
<dbReference type="GO" id="GO:0003700">
    <property type="term" value="F:DNA-binding transcription factor activity"/>
    <property type="evidence" value="ECO:0007669"/>
    <property type="project" value="InterPro"/>
</dbReference>
<organism evidence="2 3">
    <name type="scientific">Silicimonas algicola</name>
    <dbReference type="NCBI Taxonomy" id="1826607"/>
    <lineage>
        <taxon>Bacteria</taxon>
        <taxon>Pseudomonadati</taxon>
        <taxon>Pseudomonadota</taxon>
        <taxon>Alphaproteobacteria</taxon>
        <taxon>Rhodobacterales</taxon>
        <taxon>Paracoccaceae</taxon>
    </lineage>
</organism>
<dbReference type="GO" id="GO:0009384">
    <property type="term" value="F:N-acylmannosamine kinase activity"/>
    <property type="evidence" value="ECO:0007669"/>
    <property type="project" value="TreeGrafter"/>
</dbReference>
<name>A0A316GV54_9RHOB</name>
<dbReference type="InterPro" id="IPR000835">
    <property type="entry name" value="HTH_MarR-typ"/>
</dbReference>
<dbReference type="InterPro" id="IPR000600">
    <property type="entry name" value="ROK"/>
</dbReference>
<dbReference type="Pfam" id="PF00480">
    <property type="entry name" value="ROK"/>
    <property type="match status" value="1"/>
</dbReference>
<dbReference type="InterPro" id="IPR036390">
    <property type="entry name" value="WH_DNA-bd_sf"/>
</dbReference>
<feature type="domain" description="HTH marR-type" evidence="1">
    <location>
        <begin position="28"/>
        <end position="72"/>
    </location>
</feature>
<dbReference type="AlphaFoldDB" id="A0A316GV54"/>
<keyword evidence="2" id="KW-0808">Transferase</keyword>
<gene>
    <name evidence="2" type="ORF">C8D95_101757</name>
</gene>
<dbReference type="PANTHER" id="PTHR18964">
    <property type="entry name" value="ROK (REPRESSOR, ORF, KINASE) FAMILY"/>
    <property type="match status" value="1"/>
</dbReference>
<dbReference type="PANTHER" id="PTHR18964:SF169">
    <property type="entry name" value="N-ACETYLMANNOSAMINE KINASE"/>
    <property type="match status" value="1"/>
</dbReference>
<keyword evidence="3" id="KW-1185">Reference proteome</keyword>
<dbReference type="GO" id="GO:0019262">
    <property type="term" value="P:N-acetylneuraminate catabolic process"/>
    <property type="evidence" value="ECO:0007669"/>
    <property type="project" value="TreeGrafter"/>
</dbReference>
<dbReference type="SUPFAM" id="SSF53067">
    <property type="entry name" value="Actin-like ATPase domain"/>
    <property type="match status" value="1"/>
</dbReference>
<protein>
    <submittedName>
        <fullName evidence="2">Putative NBD/HSP70 family sugar kinase</fullName>
    </submittedName>
</protein>
<evidence type="ECO:0000259" key="1">
    <source>
        <dbReference type="Pfam" id="PF12802"/>
    </source>
</evidence>
<dbReference type="Gene3D" id="1.10.10.10">
    <property type="entry name" value="Winged helix-like DNA-binding domain superfamily/Winged helix DNA-binding domain"/>
    <property type="match status" value="1"/>
</dbReference>
<dbReference type="InterPro" id="IPR036388">
    <property type="entry name" value="WH-like_DNA-bd_sf"/>
</dbReference>
<dbReference type="InterPro" id="IPR043129">
    <property type="entry name" value="ATPase_NBD"/>
</dbReference>